<evidence type="ECO:0000256" key="7">
    <source>
        <dbReference type="ARBA" id="ARBA00023136"/>
    </source>
</evidence>
<dbReference type="InterPro" id="IPR005331">
    <property type="entry name" value="Sulfotransferase"/>
</dbReference>
<dbReference type="Proteomes" id="UP000001554">
    <property type="component" value="Chromosome 6"/>
</dbReference>
<evidence type="ECO:0000256" key="3">
    <source>
        <dbReference type="ARBA" id="ARBA00022679"/>
    </source>
</evidence>
<dbReference type="PANTHER" id="PTHR12137">
    <property type="entry name" value="CARBOHYDRATE SULFOTRANSFERASE"/>
    <property type="match status" value="1"/>
</dbReference>
<keyword evidence="8 9" id="KW-0325">Glycoprotein</keyword>
<keyword evidence="6 9" id="KW-0333">Golgi apparatus</keyword>
<keyword evidence="5 9" id="KW-1133">Transmembrane helix</keyword>
<reference evidence="10" key="1">
    <citation type="journal article" date="2020" name="Nat. Ecol. Evol.">
        <title>Deeply conserved synteny resolves early events in vertebrate evolution.</title>
        <authorList>
            <person name="Simakov O."/>
            <person name="Marletaz F."/>
            <person name="Yue J.X."/>
            <person name="O'Connell B."/>
            <person name="Jenkins J."/>
            <person name="Brandt A."/>
            <person name="Calef R."/>
            <person name="Tung C.H."/>
            <person name="Huang T.K."/>
            <person name="Schmutz J."/>
            <person name="Satoh N."/>
            <person name="Yu J.K."/>
            <person name="Putnam N.H."/>
            <person name="Green R.E."/>
            <person name="Rokhsar D.S."/>
        </authorList>
    </citation>
    <scope>NUCLEOTIDE SEQUENCE [LARGE SCALE GENOMIC DNA]</scope>
    <source>
        <strain evidence="10">S238N-H82</strain>
    </source>
</reference>
<protein>
    <recommendedName>
        <fullName evidence="9">Carbohydrate sulfotransferase</fullName>
        <ecNumber evidence="9">2.8.2.-</ecNumber>
    </recommendedName>
</protein>
<dbReference type="GeneID" id="118418581"/>
<dbReference type="AlphaFoldDB" id="A0A9J7LF51"/>
<name>A0A9J7LF51_BRAFL</name>
<dbReference type="InterPro" id="IPR018011">
    <property type="entry name" value="Carb_sulfotrans_8-10"/>
</dbReference>
<sequence>MRIFQPTARCLFLSILSFGVVTYVYISYSGLGKSLKLLRGYKDSARVSEQLNVTVKDDKHLLNTSAKGAVAGASELGKVNWESWLEKEQSRRLATLKAYCRENSQSTTRVSHDLLKYQLIFFENIKTAYCFIPKTGCSTMKLLLYNLEHNTTERPVHSINRTSNVQKHVGINARRFRMLRDYSKEQASLRLATFKKIIVVRDPLERLASAWLDKFVKNSEVSRRWTKTFHQHVKAYLKERYRNIKSINMTFEGKAGGADTDTQPVSFADFLGAISQRIWSNVHWISFSKLCLPCEVDYDYIAHTDTLAADVRLFLQQYNITAREDILPEQRLRRANDGNVFGNIFGQVPKEEILSIRRLYQEDFDMFGYSFEEDLAKIETGRG</sequence>
<evidence type="ECO:0000313" key="10">
    <source>
        <dbReference type="Proteomes" id="UP000001554"/>
    </source>
</evidence>
<evidence type="ECO:0000256" key="5">
    <source>
        <dbReference type="ARBA" id="ARBA00022989"/>
    </source>
</evidence>
<reference evidence="11" key="2">
    <citation type="submission" date="2025-08" db="UniProtKB">
        <authorList>
            <consortium name="RefSeq"/>
        </authorList>
    </citation>
    <scope>IDENTIFICATION</scope>
    <source>
        <strain evidence="11">S238N-H82</strain>
        <tissue evidence="11">Testes</tissue>
    </source>
</reference>
<gene>
    <name evidence="11" type="primary">LOC118418581</name>
</gene>
<evidence type="ECO:0000256" key="2">
    <source>
        <dbReference type="ARBA" id="ARBA00006339"/>
    </source>
</evidence>
<proteinExistence type="inferred from homology"/>
<dbReference type="GO" id="GO:0000139">
    <property type="term" value="C:Golgi membrane"/>
    <property type="evidence" value="ECO:0007669"/>
    <property type="project" value="UniProtKB-SubCell"/>
</dbReference>
<comment type="similarity">
    <text evidence="2 9">Belongs to the sulfotransferase 2 family.</text>
</comment>
<feature type="transmembrane region" description="Helical" evidence="9">
    <location>
        <begin position="7"/>
        <end position="26"/>
    </location>
</feature>
<keyword evidence="3 9" id="KW-0808">Transferase</keyword>
<dbReference type="OrthoDB" id="2019940at2759"/>
<evidence type="ECO:0000256" key="9">
    <source>
        <dbReference type="RuleBase" id="RU364020"/>
    </source>
</evidence>
<dbReference type="KEGG" id="bfo:118418581"/>
<evidence type="ECO:0000256" key="4">
    <source>
        <dbReference type="ARBA" id="ARBA00022692"/>
    </source>
</evidence>
<organism evidence="10 11">
    <name type="scientific">Branchiostoma floridae</name>
    <name type="common">Florida lancelet</name>
    <name type="synonym">Amphioxus</name>
    <dbReference type="NCBI Taxonomy" id="7739"/>
    <lineage>
        <taxon>Eukaryota</taxon>
        <taxon>Metazoa</taxon>
        <taxon>Chordata</taxon>
        <taxon>Cephalochordata</taxon>
        <taxon>Leptocardii</taxon>
        <taxon>Amphioxiformes</taxon>
        <taxon>Branchiostomatidae</taxon>
        <taxon>Branchiostoma</taxon>
    </lineage>
</organism>
<keyword evidence="9" id="KW-0735">Signal-anchor</keyword>
<comment type="subcellular location">
    <subcellularLocation>
        <location evidence="1 9">Golgi apparatus membrane</location>
        <topology evidence="1 9">Single-pass type II membrane protein</topology>
    </subcellularLocation>
</comment>
<accession>A0A9J7LF51</accession>
<dbReference type="EC" id="2.8.2.-" evidence="9"/>
<dbReference type="RefSeq" id="XP_035680468.1">
    <property type="nucleotide sequence ID" value="XM_035824575.1"/>
</dbReference>
<evidence type="ECO:0000256" key="8">
    <source>
        <dbReference type="ARBA" id="ARBA00023180"/>
    </source>
</evidence>
<evidence type="ECO:0000256" key="1">
    <source>
        <dbReference type="ARBA" id="ARBA00004323"/>
    </source>
</evidence>
<dbReference type="PANTHER" id="PTHR12137:SF33">
    <property type="entry name" value="CARBOHYDRATE SULFOTRANSFERASE 14"/>
    <property type="match status" value="1"/>
</dbReference>
<evidence type="ECO:0000256" key="6">
    <source>
        <dbReference type="ARBA" id="ARBA00023034"/>
    </source>
</evidence>
<dbReference type="GO" id="GO:0016051">
    <property type="term" value="P:carbohydrate biosynthetic process"/>
    <property type="evidence" value="ECO:0007669"/>
    <property type="project" value="InterPro"/>
</dbReference>
<dbReference type="Pfam" id="PF03567">
    <property type="entry name" value="Sulfotransfer_2"/>
    <property type="match status" value="1"/>
</dbReference>
<evidence type="ECO:0000313" key="11">
    <source>
        <dbReference type="RefSeq" id="XP_035680468.1"/>
    </source>
</evidence>
<keyword evidence="9" id="KW-0119">Carbohydrate metabolism</keyword>
<keyword evidence="7 9" id="KW-0472">Membrane</keyword>
<keyword evidence="10" id="KW-1185">Reference proteome</keyword>
<dbReference type="GO" id="GO:0008146">
    <property type="term" value="F:sulfotransferase activity"/>
    <property type="evidence" value="ECO:0000318"/>
    <property type="project" value="GO_Central"/>
</dbReference>
<keyword evidence="4 9" id="KW-0812">Transmembrane</keyword>